<dbReference type="GO" id="GO:0005886">
    <property type="term" value="C:plasma membrane"/>
    <property type="evidence" value="ECO:0007669"/>
    <property type="project" value="TreeGrafter"/>
</dbReference>
<sequence length="397" mass="45517">MKKEDFKRICISPRKFHLLEQKEKKIEGEIARLNEFNRQIVQNGPVSIMVIDRKGNIIFTNDYYKILSNLEFPIGRNIFKLPFFKREELISEFKKLFKAGGIIKKNHCESVNLKGKTIYINITAVPLKDERGRTISALSMAVDVTETVIAQQKLRKLNVELEEKVSQRTKELEKSLELKKQFISDASHELRTPLTIIRLNMELLQKELKEKKVVDSINREIDKISEILEDLSLLTAIDEGRERIRINALNLNSLVSNTAKRIKSLLKEKRIKLFLFENSHNLVVKGDKVKLEKLFLNIIRNAIKYGSRGGWIRIRIKSKDGFAEVSVADNGIGISKEELPRIFERFYRANLSRSKGESGFGLGLAICKWVADRHNGSISVKSEPGKGSVFSIKLPLT</sequence>
<keyword evidence="7" id="KW-0472">Membrane</keyword>
<dbReference type="InterPro" id="IPR000700">
    <property type="entry name" value="PAS-assoc_C"/>
</dbReference>
<dbReference type="Proteomes" id="UP000176326">
    <property type="component" value="Unassembled WGS sequence"/>
</dbReference>
<accession>A0A1G2EMC2</accession>
<dbReference type="InterPro" id="IPR003594">
    <property type="entry name" value="HATPase_dom"/>
</dbReference>
<dbReference type="CDD" id="cd00075">
    <property type="entry name" value="HATPase"/>
    <property type="match status" value="1"/>
</dbReference>
<feature type="domain" description="Histidine kinase" evidence="8">
    <location>
        <begin position="185"/>
        <end position="397"/>
    </location>
</feature>
<comment type="caution">
    <text evidence="10">The sequence shown here is derived from an EMBL/GenBank/DDBJ whole genome shotgun (WGS) entry which is preliminary data.</text>
</comment>
<dbReference type="Pfam" id="PF02518">
    <property type="entry name" value="HATPase_c"/>
    <property type="match status" value="1"/>
</dbReference>
<dbReference type="CDD" id="cd00082">
    <property type="entry name" value="HisKA"/>
    <property type="match status" value="1"/>
</dbReference>
<dbReference type="NCBIfam" id="TIGR00229">
    <property type="entry name" value="sensory_box"/>
    <property type="match status" value="1"/>
</dbReference>
<evidence type="ECO:0000256" key="1">
    <source>
        <dbReference type="ARBA" id="ARBA00000085"/>
    </source>
</evidence>
<evidence type="ECO:0000259" key="8">
    <source>
        <dbReference type="PROSITE" id="PS50109"/>
    </source>
</evidence>
<name>A0A1G2EMC2_9BACT</name>
<dbReference type="AlphaFoldDB" id="A0A1G2EMC2"/>
<dbReference type="InterPro" id="IPR035965">
    <property type="entry name" value="PAS-like_dom_sf"/>
</dbReference>
<dbReference type="SUPFAM" id="SSF47384">
    <property type="entry name" value="Homodimeric domain of signal transducing histidine kinase"/>
    <property type="match status" value="1"/>
</dbReference>
<dbReference type="PROSITE" id="PS50109">
    <property type="entry name" value="HIS_KIN"/>
    <property type="match status" value="1"/>
</dbReference>
<dbReference type="SMART" id="SM00387">
    <property type="entry name" value="HATPase_c"/>
    <property type="match status" value="1"/>
</dbReference>
<evidence type="ECO:0000256" key="5">
    <source>
        <dbReference type="ARBA" id="ARBA00022777"/>
    </source>
</evidence>
<proteinExistence type="predicted"/>
<dbReference type="SMART" id="SM00388">
    <property type="entry name" value="HisKA"/>
    <property type="match status" value="1"/>
</dbReference>
<keyword evidence="5" id="KW-0418">Kinase</keyword>
<comment type="catalytic activity">
    <reaction evidence="1">
        <text>ATP + protein L-histidine = ADP + protein N-phospho-L-histidine.</text>
        <dbReference type="EC" id="2.7.13.3"/>
    </reaction>
</comment>
<dbReference type="Pfam" id="PF00512">
    <property type="entry name" value="HisKA"/>
    <property type="match status" value="1"/>
</dbReference>
<dbReference type="InterPro" id="IPR050351">
    <property type="entry name" value="BphY/WalK/GraS-like"/>
</dbReference>
<dbReference type="SUPFAM" id="SSF55874">
    <property type="entry name" value="ATPase domain of HSP90 chaperone/DNA topoisomerase II/histidine kinase"/>
    <property type="match status" value="1"/>
</dbReference>
<dbReference type="InterPro" id="IPR003661">
    <property type="entry name" value="HisK_dim/P_dom"/>
</dbReference>
<dbReference type="GO" id="GO:0004721">
    <property type="term" value="F:phosphoprotein phosphatase activity"/>
    <property type="evidence" value="ECO:0007669"/>
    <property type="project" value="TreeGrafter"/>
</dbReference>
<dbReference type="PANTHER" id="PTHR45453:SF1">
    <property type="entry name" value="PHOSPHATE REGULON SENSOR PROTEIN PHOR"/>
    <property type="match status" value="1"/>
</dbReference>
<feature type="domain" description="PAC" evidence="9">
    <location>
        <begin position="104"/>
        <end position="156"/>
    </location>
</feature>
<dbReference type="FunFam" id="3.30.565.10:FF:000006">
    <property type="entry name" value="Sensor histidine kinase WalK"/>
    <property type="match status" value="1"/>
</dbReference>
<evidence type="ECO:0000256" key="6">
    <source>
        <dbReference type="ARBA" id="ARBA00023012"/>
    </source>
</evidence>
<keyword evidence="3" id="KW-0597">Phosphoprotein</keyword>
<dbReference type="Gene3D" id="3.30.450.20">
    <property type="entry name" value="PAS domain"/>
    <property type="match status" value="1"/>
</dbReference>
<protein>
    <recommendedName>
        <fullName evidence="2">histidine kinase</fullName>
        <ecNumber evidence="2">2.7.13.3</ecNumber>
    </recommendedName>
</protein>
<dbReference type="Pfam" id="PF13426">
    <property type="entry name" value="PAS_9"/>
    <property type="match status" value="1"/>
</dbReference>
<reference evidence="10 11" key="1">
    <citation type="journal article" date="2016" name="Nat. Commun.">
        <title>Thousands of microbial genomes shed light on interconnected biogeochemical processes in an aquifer system.</title>
        <authorList>
            <person name="Anantharaman K."/>
            <person name="Brown C.T."/>
            <person name="Hug L.A."/>
            <person name="Sharon I."/>
            <person name="Castelle C.J."/>
            <person name="Probst A.J."/>
            <person name="Thomas B.C."/>
            <person name="Singh A."/>
            <person name="Wilkins M.J."/>
            <person name="Karaoz U."/>
            <person name="Brodie E.L."/>
            <person name="Williams K.H."/>
            <person name="Hubbard S.S."/>
            <person name="Banfield J.F."/>
        </authorList>
    </citation>
    <scope>NUCLEOTIDE SEQUENCE [LARGE SCALE GENOMIC DNA]</scope>
</reference>
<dbReference type="Gene3D" id="3.30.565.10">
    <property type="entry name" value="Histidine kinase-like ATPase, C-terminal domain"/>
    <property type="match status" value="1"/>
</dbReference>
<dbReference type="PANTHER" id="PTHR45453">
    <property type="entry name" value="PHOSPHATE REGULON SENSOR PROTEIN PHOR"/>
    <property type="match status" value="1"/>
</dbReference>
<organism evidence="10 11">
    <name type="scientific">Candidatus Nealsonbacteria bacterium RIFOXYC1_FULL_40_7</name>
    <dbReference type="NCBI Taxonomy" id="1801678"/>
    <lineage>
        <taxon>Bacteria</taxon>
        <taxon>Candidatus Nealsoniibacteriota</taxon>
    </lineage>
</organism>
<dbReference type="EMBL" id="MHMN01000052">
    <property type="protein sequence ID" value="OGZ26964.1"/>
    <property type="molecule type" value="Genomic_DNA"/>
</dbReference>
<evidence type="ECO:0000313" key="10">
    <source>
        <dbReference type="EMBL" id="OGZ26964.1"/>
    </source>
</evidence>
<evidence type="ECO:0000313" key="11">
    <source>
        <dbReference type="Proteomes" id="UP000176326"/>
    </source>
</evidence>
<evidence type="ECO:0000256" key="3">
    <source>
        <dbReference type="ARBA" id="ARBA00022553"/>
    </source>
</evidence>
<keyword evidence="6" id="KW-0902">Two-component regulatory system</keyword>
<evidence type="ECO:0000259" key="9">
    <source>
        <dbReference type="PROSITE" id="PS50113"/>
    </source>
</evidence>
<dbReference type="GO" id="GO:0016036">
    <property type="term" value="P:cellular response to phosphate starvation"/>
    <property type="evidence" value="ECO:0007669"/>
    <property type="project" value="TreeGrafter"/>
</dbReference>
<dbReference type="GO" id="GO:0000155">
    <property type="term" value="F:phosphorelay sensor kinase activity"/>
    <property type="evidence" value="ECO:0007669"/>
    <property type="project" value="InterPro"/>
</dbReference>
<dbReference type="PROSITE" id="PS50113">
    <property type="entry name" value="PAC"/>
    <property type="match status" value="1"/>
</dbReference>
<evidence type="ECO:0000256" key="4">
    <source>
        <dbReference type="ARBA" id="ARBA00022679"/>
    </source>
</evidence>
<dbReference type="InterPro" id="IPR036097">
    <property type="entry name" value="HisK_dim/P_sf"/>
</dbReference>
<evidence type="ECO:0000256" key="7">
    <source>
        <dbReference type="ARBA" id="ARBA00023136"/>
    </source>
</evidence>
<dbReference type="InterPro" id="IPR036890">
    <property type="entry name" value="HATPase_C_sf"/>
</dbReference>
<dbReference type="Gene3D" id="1.10.287.130">
    <property type="match status" value="1"/>
</dbReference>
<dbReference type="InterPro" id="IPR000014">
    <property type="entry name" value="PAS"/>
</dbReference>
<evidence type="ECO:0000256" key="2">
    <source>
        <dbReference type="ARBA" id="ARBA00012438"/>
    </source>
</evidence>
<dbReference type="PRINTS" id="PR00344">
    <property type="entry name" value="BCTRLSENSOR"/>
</dbReference>
<dbReference type="SUPFAM" id="SSF55785">
    <property type="entry name" value="PYP-like sensor domain (PAS domain)"/>
    <property type="match status" value="1"/>
</dbReference>
<gene>
    <name evidence="10" type="ORF">A2427_00100</name>
</gene>
<dbReference type="InterPro" id="IPR004358">
    <property type="entry name" value="Sig_transdc_His_kin-like_C"/>
</dbReference>
<dbReference type="InterPro" id="IPR005467">
    <property type="entry name" value="His_kinase_dom"/>
</dbReference>
<keyword evidence="4" id="KW-0808">Transferase</keyword>
<dbReference type="EC" id="2.7.13.3" evidence="2"/>